<dbReference type="InterPro" id="IPR005593">
    <property type="entry name" value="Xul5P/Fru6P_PKetolase"/>
</dbReference>
<sequence length="309" mass="35661">EAFIHIVDSMFNQHAKWLKVCNEIPWRADIASLNILLTSHVWRQDHNGFSHQDPGFIDHVINKKADIVRVYLPPDANSLLYVAHKCLNSRNLVNVIVAGKQPEPQWLDMDAAIKHCSTGIGIWEWASNDQDSKPDVIMACCGDVPTIETLAAVDLLHHFSPGLRIRVVNIVDLMTLQPREEHPHGLSDNDFDALFGTDIPVIFAFHGYPWLIHRLTYRRRFHEHLHVRGYKEEGTTTTPFDMVVRNDLDRFHLVMDVANRVPAFKDRAGHINQAMHNRLVEHREYITTHGEDMPEIRNWKWPANPSMVH</sequence>
<dbReference type="Pfam" id="PF03894">
    <property type="entry name" value="XFP"/>
    <property type="match status" value="1"/>
</dbReference>
<reference evidence="4" key="1">
    <citation type="journal article" date="2020" name="mSystems">
        <title>Genome- and Community-Level Interaction Insights into Carbon Utilization and Element Cycling Functions of Hydrothermarchaeota in Hydrothermal Sediment.</title>
        <authorList>
            <person name="Zhou Z."/>
            <person name="Liu Y."/>
            <person name="Xu W."/>
            <person name="Pan J."/>
            <person name="Luo Z.H."/>
            <person name="Li M."/>
        </authorList>
    </citation>
    <scope>NUCLEOTIDE SEQUENCE [LARGE SCALE GENOMIC DNA]</scope>
    <source>
        <strain evidence="4">HyVt-26</strain>
    </source>
</reference>
<keyword evidence="2" id="KW-0456">Lyase</keyword>
<dbReference type="InterPro" id="IPR029061">
    <property type="entry name" value="THDP-binding"/>
</dbReference>
<dbReference type="AlphaFoldDB" id="A0A831KBR4"/>
<dbReference type="PANTHER" id="PTHR31273">
    <property type="entry name" value="PHOSPHOKETOLASE-RELATED"/>
    <property type="match status" value="1"/>
</dbReference>
<dbReference type="InterPro" id="IPR009014">
    <property type="entry name" value="Transketo_C/PFOR_II"/>
</dbReference>
<comment type="caution">
    <text evidence="4">The sequence shown here is derived from an EMBL/GenBank/DDBJ whole genome shotgun (WGS) entry which is preliminary data.</text>
</comment>
<dbReference type="SUPFAM" id="SSF52518">
    <property type="entry name" value="Thiamin diphosphate-binding fold (THDP-binding)"/>
    <property type="match status" value="1"/>
</dbReference>
<dbReference type="EMBL" id="DRCV01000024">
    <property type="protein sequence ID" value="HDK37484.1"/>
    <property type="molecule type" value="Genomic_DNA"/>
</dbReference>
<name>A0A831KBR4_9GAMM</name>
<evidence type="ECO:0000313" key="4">
    <source>
        <dbReference type="EMBL" id="HDK37484.1"/>
    </source>
</evidence>
<dbReference type="Gene3D" id="3.40.50.920">
    <property type="match status" value="1"/>
</dbReference>
<dbReference type="Pfam" id="PF09363">
    <property type="entry name" value="XFP_C"/>
    <property type="match status" value="1"/>
</dbReference>
<dbReference type="Proteomes" id="UP000885822">
    <property type="component" value="Unassembled WGS sequence"/>
</dbReference>
<dbReference type="PANTHER" id="PTHR31273:SF0">
    <property type="entry name" value="PHOSPHOKETOLASE-RELATED"/>
    <property type="match status" value="1"/>
</dbReference>
<evidence type="ECO:0000256" key="2">
    <source>
        <dbReference type="ARBA" id="ARBA00023239"/>
    </source>
</evidence>
<dbReference type="GO" id="GO:0016832">
    <property type="term" value="F:aldehyde-lyase activity"/>
    <property type="evidence" value="ECO:0007669"/>
    <property type="project" value="InterPro"/>
</dbReference>
<evidence type="ECO:0000256" key="1">
    <source>
        <dbReference type="ARBA" id="ARBA00005623"/>
    </source>
</evidence>
<accession>A0A831KBR4</accession>
<dbReference type="GO" id="GO:0005975">
    <property type="term" value="P:carbohydrate metabolic process"/>
    <property type="evidence" value="ECO:0007669"/>
    <property type="project" value="InterPro"/>
</dbReference>
<dbReference type="Gene3D" id="3.40.50.970">
    <property type="match status" value="1"/>
</dbReference>
<comment type="similarity">
    <text evidence="1">Belongs to the XFP family.</text>
</comment>
<dbReference type="InterPro" id="IPR018969">
    <property type="entry name" value="Xul5P/Fru6P_PKetolase_C"/>
</dbReference>
<evidence type="ECO:0000259" key="3">
    <source>
        <dbReference type="Pfam" id="PF09363"/>
    </source>
</evidence>
<feature type="domain" description="Xylulose 5-phosphate/Fructose 6-phosphate phosphoketolase C-terminal" evidence="3">
    <location>
        <begin position="100"/>
        <end position="301"/>
    </location>
</feature>
<feature type="non-terminal residue" evidence="4">
    <location>
        <position position="1"/>
    </location>
</feature>
<protein>
    <submittedName>
        <fullName evidence="4">Phosphoketolase</fullName>
    </submittedName>
</protein>
<proteinExistence type="inferred from homology"/>
<gene>
    <name evidence="4" type="ORF">ENG92_00495</name>
</gene>
<organism evidence="4">
    <name type="scientific">Thiolapillus brandeum</name>
    <dbReference type="NCBI Taxonomy" id="1076588"/>
    <lineage>
        <taxon>Bacteria</taxon>
        <taxon>Pseudomonadati</taxon>
        <taxon>Pseudomonadota</taxon>
        <taxon>Gammaproteobacteria</taxon>
        <taxon>Chromatiales</taxon>
        <taxon>Sedimenticolaceae</taxon>
        <taxon>Thiolapillus</taxon>
    </lineage>
</organism>